<feature type="region of interest" description="Disordered" evidence="1">
    <location>
        <begin position="238"/>
        <end position="277"/>
    </location>
</feature>
<proteinExistence type="predicted"/>
<gene>
    <name evidence="2" type="ORF">ACFQQG_18410</name>
</gene>
<reference evidence="2 3" key="1">
    <citation type="journal article" date="2019" name="Int. J. Syst. Evol. Microbiol.">
        <title>The Global Catalogue of Microorganisms (GCM) 10K type strain sequencing project: providing services to taxonomists for standard genome sequencing and annotation.</title>
        <authorList>
            <consortium name="The Broad Institute Genomics Platform"/>
            <consortium name="The Broad Institute Genome Sequencing Center for Infectious Disease"/>
            <person name="Wu L."/>
            <person name="Ma J."/>
        </authorList>
    </citation>
    <scope>NUCLEOTIDE SEQUENCE [LARGE SCALE GENOMIC DNA]</scope>
    <source>
        <strain evidence="2 3">JCM 30072</strain>
    </source>
</reference>
<dbReference type="RefSeq" id="WP_382187122.1">
    <property type="nucleotide sequence ID" value="NZ_JBHSZI010000002.1"/>
</dbReference>
<feature type="compositionally biased region" description="Acidic residues" evidence="1">
    <location>
        <begin position="608"/>
        <end position="618"/>
    </location>
</feature>
<sequence>MLVNDEEDPDTDAPEGGLPDETPTPDAEKDGFDPVENGEIEIYEDGDDRVAGQPEDGGVRTDPDEFKRFHELLTAEAPDGYTPYYIKCERDEKGPFGGGAWSNPENRLSVEEAIAWLESGGNIGIVGTTDDCPVDLDVDDPDLVAEEDVKQTLRATSRSRGGYHGWYFGDDEIPNIDSDAGEVRAMNQYVLAPGSHVPVNLDDPDDPDLDEIAPSERENVGRYSLTEEHPVARLEYEEIPPIYREEHEQRQEVIEQRPDRRDDPPEPTGDGDNRSAVFDLDITDVTGLSWGYRGVNPIGHHSNDHRGNDRYFKIDREHGARDFKDNVSYSPASWVLADAGERDPRIPNGGLTDREYFVYWRYCKENNLVPADDPIPRRALVWVAIDTGLCDSDDVEDGWKLPADAHNDALDAVREKYDLDPGRDPVPSDDADAVAPLPLALLDRLTGEERERAARKRGLNIPTTDDARTRLRDAVFRELRAGNTTVLDAPTALGKSHTVATEPWRRRGDVTGEAPVVHLHATTDARDDAASKTRDSGANGAVLKGRKEISPLARGDHDPRAVAEGDEDRQVVTIDGEPASQWLDRQCDEKGLPFSTALTLARERNDQDLDDLPPEGQEDPAVAQWNGIPRTEDGDPAKDVIHGTHQFAYVPSLRRHTNVILDEQPDFTVEVSDERIQRGVSSYLQAINAPVSSWTGLIALADADLSGSTSDAAKERSALDDALDKDPPTEWYADDRDAHALAPDLARAVWRAVRYGDADGNGRRSAKVLHEPPRLDAGDGDQYAGAWLSVVIDDEDYTVQSVWSTPDLSQARAVVGLDAHPSMPMWELNGAPGMDRDAVLDPAERRLWRRYERGLSVVQIGDATRPAPGATPASG</sequence>
<keyword evidence="3" id="KW-1185">Reference proteome</keyword>
<name>A0ABD5W6M1_9EURY</name>
<evidence type="ECO:0008006" key="4">
    <source>
        <dbReference type="Google" id="ProtNLM"/>
    </source>
</evidence>
<evidence type="ECO:0000313" key="3">
    <source>
        <dbReference type="Proteomes" id="UP001596445"/>
    </source>
</evidence>
<organism evidence="2 3">
    <name type="scientific">Halovenus salina</name>
    <dbReference type="NCBI Taxonomy" id="1510225"/>
    <lineage>
        <taxon>Archaea</taxon>
        <taxon>Methanobacteriati</taxon>
        <taxon>Methanobacteriota</taxon>
        <taxon>Stenosarchaea group</taxon>
        <taxon>Halobacteria</taxon>
        <taxon>Halobacteriales</taxon>
        <taxon>Haloarculaceae</taxon>
        <taxon>Halovenus</taxon>
    </lineage>
</organism>
<feature type="compositionally biased region" description="Basic and acidic residues" evidence="1">
    <location>
        <begin position="243"/>
        <end position="264"/>
    </location>
</feature>
<feature type="region of interest" description="Disordered" evidence="1">
    <location>
        <begin position="1"/>
        <end position="64"/>
    </location>
</feature>
<dbReference type="Proteomes" id="UP001596445">
    <property type="component" value="Unassembled WGS sequence"/>
</dbReference>
<feature type="compositionally biased region" description="Acidic residues" evidence="1">
    <location>
        <begin position="1"/>
        <end position="13"/>
    </location>
</feature>
<evidence type="ECO:0000256" key="1">
    <source>
        <dbReference type="SAM" id="MobiDB-lite"/>
    </source>
</evidence>
<evidence type="ECO:0000313" key="2">
    <source>
        <dbReference type="EMBL" id="MFC7059801.1"/>
    </source>
</evidence>
<comment type="caution">
    <text evidence="2">The sequence shown here is derived from an EMBL/GenBank/DDBJ whole genome shotgun (WGS) entry which is preliminary data.</text>
</comment>
<feature type="compositionally biased region" description="Acidic residues" evidence="1">
    <location>
        <begin position="36"/>
        <end position="47"/>
    </location>
</feature>
<feature type="compositionally biased region" description="Acidic residues" evidence="1">
    <location>
        <begin position="202"/>
        <end position="213"/>
    </location>
</feature>
<accession>A0ABD5W6M1</accession>
<feature type="region of interest" description="Disordered" evidence="1">
    <location>
        <begin position="196"/>
        <end position="220"/>
    </location>
</feature>
<dbReference type="EMBL" id="JBHSZI010000002">
    <property type="protein sequence ID" value="MFC7059801.1"/>
    <property type="molecule type" value="Genomic_DNA"/>
</dbReference>
<feature type="region of interest" description="Disordered" evidence="1">
    <location>
        <begin position="607"/>
        <end position="626"/>
    </location>
</feature>
<dbReference type="SUPFAM" id="SSF56747">
    <property type="entry name" value="Prim-pol domain"/>
    <property type="match status" value="1"/>
</dbReference>
<protein>
    <recommendedName>
        <fullName evidence="4">DNA primase/polymerase bifunctional N-terminal domain-containing protein</fullName>
    </recommendedName>
</protein>
<dbReference type="AlphaFoldDB" id="A0ABD5W6M1"/>